<reference evidence="2" key="1">
    <citation type="journal article" date="2021" name="Proc. Natl. Acad. Sci. U.S.A.">
        <title>A Catalog of Tens of Thousands of Viruses from Human Metagenomes Reveals Hidden Associations with Chronic Diseases.</title>
        <authorList>
            <person name="Tisza M.J."/>
            <person name="Buck C.B."/>
        </authorList>
    </citation>
    <scope>NUCLEOTIDE SEQUENCE</scope>
    <source>
        <strain evidence="2">Ctgh419</strain>
    </source>
</reference>
<accession>A0A8S5SKT3</accession>
<evidence type="ECO:0000256" key="1">
    <source>
        <dbReference type="SAM" id="Phobius"/>
    </source>
</evidence>
<organism evidence="2">
    <name type="scientific">Phage sp. ctgh419</name>
    <dbReference type="NCBI Taxonomy" id="2828009"/>
    <lineage>
        <taxon>Viruses</taxon>
    </lineage>
</organism>
<evidence type="ECO:0000313" key="2">
    <source>
        <dbReference type="EMBL" id="DAF51625.1"/>
    </source>
</evidence>
<keyword evidence="1" id="KW-0812">Transmembrane</keyword>
<sequence>MYSSLFSPLSVLYSFPVPILCCFSYFSSPYTTYFSCAISKFLSSRSR</sequence>
<name>A0A8S5SKT3_9VIRU</name>
<protein>
    <submittedName>
        <fullName evidence="2">Uncharacterized protein</fullName>
    </submittedName>
</protein>
<keyword evidence="1" id="KW-1133">Transmembrane helix</keyword>
<feature type="transmembrane region" description="Helical" evidence="1">
    <location>
        <begin position="12"/>
        <end position="38"/>
    </location>
</feature>
<keyword evidence="1" id="KW-0472">Membrane</keyword>
<proteinExistence type="predicted"/>
<dbReference type="EMBL" id="BK032618">
    <property type="protein sequence ID" value="DAF51625.1"/>
    <property type="molecule type" value="Genomic_DNA"/>
</dbReference>